<dbReference type="AlphaFoldDB" id="A0A2B7Y356"/>
<sequence>MYCGLSILLLVSRAFASPKPLPIGLEIREELDSSLANIHVSYARPVARSHLFTYGPCQSNHANDAHHQITKSSDSEADRLVWLIPDDATSDGCLSAWTDDGNVLLGRSEPLKFRKELNGSWGSQRKRGIDMTNSSGIDASGPWFDGVDALRGKNPVPLRVKEIKEKKIAVLGAGMAGLMTYLNIRDSGFANVELIEASGRLGGRVRTEYLEGGPFDYQYQEMGPMRFPQRIQYAGTNETLEINDHKIVFQLADVLNELNRHDPEKKVLFHPWYQSSPNGLYYYNGIRKPDGTVPTVTEVENDPSLSIPTVADPVLDEATEKINAIMEDKEFLGEMAKNIYRAHKAFIDTGLNNLGGEDWSQFAYMHNYLGYSLNITDQTIGSAGADSFWNNLFENFYFSATEWVTIDGGLSRLPAAFGPIVEKDTKFNREIEKLEYFPEEGGKVKLSWKGNGTYSAYETGMYDYAVVSVPFSVVRRWRLPQFSPTLKSAVNNLDYASACKVALQFSTRFWEHLPQPIFGSCSTTTDIPGIGNVCYPSYNINGTGPGVILASYVPGDWGHRWISMPEEEHVEYVLNAMAEIHGDVVREQYTGKYTRKCWDLDRYTSGSWAHPTIGQHKLFIPSYFQTENNVVFVGEHTSYTHAWISSALESGVRGSVQLLLELGLIDEAKAVNRRWMARWINV</sequence>
<dbReference type="Proteomes" id="UP000223968">
    <property type="component" value="Unassembled WGS sequence"/>
</dbReference>
<dbReference type="SUPFAM" id="SSF54373">
    <property type="entry name" value="FAD-linked reductases, C-terminal domain"/>
    <property type="match status" value="1"/>
</dbReference>
<dbReference type="STRING" id="1447875.A0A2B7Y356"/>
<dbReference type="Gene3D" id="1.20.1440.240">
    <property type="match status" value="1"/>
</dbReference>
<evidence type="ECO:0000313" key="4">
    <source>
        <dbReference type="Proteomes" id="UP000223968"/>
    </source>
</evidence>
<feature type="domain" description="Amine oxidase" evidence="2">
    <location>
        <begin position="175"/>
        <end position="658"/>
    </location>
</feature>
<dbReference type="SUPFAM" id="SSF51905">
    <property type="entry name" value="FAD/NAD(P)-binding domain"/>
    <property type="match status" value="1"/>
</dbReference>
<dbReference type="InterPro" id="IPR050281">
    <property type="entry name" value="Flavin_monoamine_oxidase"/>
</dbReference>
<gene>
    <name evidence="3" type="ORF">AJ79_02274</name>
</gene>
<evidence type="ECO:0000313" key="3">
    <source>
        <dbReference type="EMBL" id="PGH15680.1"/>
    </source>
</evidence>
<dbReference type="PANTHER" id="PTHR10742">
    <property type="entry name" value="FLAVIN MONOAMINE OXIDASE"/>
    <property type="match status" value="1"/>
</dbReference>
<dbReference type="InterPro" id="IPR036188">
    <property type="entry name" value="FAD/NAD-bd_sf"/>
</dbReference>
<organism evidence="3 4">
    <name type="scientific">Helicocarpus griseus UAMH5409</name>
    <dbReference type="NCBI Taxonomy" id="1447875"/>
    <lineage>
        <taxon>Eukaryota</taxon>
        <taxon>Fungi</taxon>
        <taxon>Dikarya</taxon>
        <taxon>Ascomycota</taxon>
        <taxon>Pezizomycotina</taxon>
        <taxon>Eurotiomycetes</taxon>
        <taxon>Eurotiomycetidae</taxon>
        <taxon>Onygenales</taxon>
        <taxon>Ajellomycetaceae</taxon>
        <taxon>Helicocarpus</taxon>
    </lineage>
</organism>
<dbReference type="Gene3D" id="3.50.50.60">
    <property type="entry name" value="FAD/NAD(P)-binding domain"/>
    <property type="match status" value="1"/>
</dbReference>
<dbReference type="Pfam" id="PF01593">
    <property type="entry name" value="Amino_oxidase"/>
    <property type="match status" value="1"/>
</dbReference>
<keyword evidence="4" id="KW-1185">Reference proteome</keyword>
<dbReference type="InterPro" id="IPR002937">
    <property type="entry name" value="Amino_oxidase"/>
</dbReference>
<reference evidence="3 4" key="1">
    <citation type="submission" date="2017-10" db="EMBL/GenBank/DDBJ databases">
        <title>Comparative genomics in systemic dimorphic fungi from Ajellomycetaceae.</title>
        <authorList>
            <person name="Munoz J.F."/>
            <person name="Mcewen J.G."/>
            <person name="Clay O.K."/>
            <person name="Cuomo C.A."/>
        </authorList>
    </citation>
    <scope>NUCLEOTIDE SEQUENCE [LARGE SCALE GENOMIC DNA]</scope>
    <source>
        <strain evidence="3 4">UAMH5409</strain>
    </source>
</reference>
<evidence type="ECO:0000259" key="2">
    <source>
        <dbReference type="Pfam" id="PF01593"/>
    </source>
</evidence>
<accession>A0A2B7Y356</accession>
<dbReference type="Gene3D" id="3.90.660.10">
    <property type="match status" value="1"/>
</dbReference>
<name>A0A2B7Y356_9EURO</name>
<protein>
    <recommendedName>
        <fullName evidence="2">Amine oxidase domain-containing protein</fullName>
    </recommendedName>
</protein>
<dbReference type="GO" id="GO:0001716">
    <property type="term" value="F:L-amino-acid oxidase activity"/>
    <property type="evidence" value="ECO:0007669"/>
    <property type="project" value="TreeGrafter"/>
</dbReference>
<comment type="caution">
    <text evidence="3">The sequence shown here is derived from an EMBL/GenBank/DDBJ whole genome shotgun (WGS) entry which is preliminary data.</text>
</comment>
<dbReference type="PANTHER" id="PTHR10742:SF382">
    <property type="entry name" value="AMINE OXIDASE DOMAIN-CONTAINING PROTEIN"/>
    <property type="match status" value="1"/>
</dbReference>
<feature type="signal peptide" evidence="1">
    <location>
        <begin position="1"/>
        <end position="16"/>
    </location>
</feature>
<feature type="chain" id="PRO_5013151880" description="Amine oxidase domain-containing protein" evidence="1">
    <location>
        <begin position="17"/>
        <end position="682"/>
    </location>
</feature>
<dbReference type="OrthoDB" id="7777654at2759"/>
<dbReference type="GO" id="GO:0009063">
    <property type="term" value="P:amino acid catabolic process"/>
    <property type="evidence" value="ECO:0007669"/>
    <property type="project" value="TreeGrafter"/>
</dbReference>
<keyword evidence="1" id="KW-0732">Signal</keyword>
<evidence type="ECO:0000256" key="1">
    <source>
        <dbReference type="SAM" id="SignalP"/>
    </source>
</evidence>
<dbReference type="EMBL" id="PDNB01000023">
    <property type="protein sequence ID" value="PGH15680.1"/>
    <property type="molecule type" value="Genomic_DNA"/>
</dbReference>
<proteinExistence type="predicted"/>